<dbReference type="GO" id="GO:0004497">
    <property type="term" value="F:monooxygenase activity"/>
    <property type="evidence" value="ECO:0007669"/>
    <property type="project" value="UniProtKB-KW"/>
</dbReference>
<dbReference type="STRING" id="364199.SAMN04489858_102113"/>
<comment type="similarity">
    <text evidence="3">Belongs to the UbiH/COQ6 family.</text>
</comment>
<dbReference type="SUPFAM" id="SSF51905">
    <property type="entry name" value="FAD/NAD(P)-binding domain"/>
    <property type="match status" value="1"/>
</dbReference>
<dbReference type="NCBIfam" id="NF005691">
    <property type="entry name" value="PRK07494.1"/>
    <property type="match status" value="1"/>
</dbReference>
<dbReference type="PANTHER" id="PTHR43876">
    <property type="entry name" value="UBIQUINONE BIOSYNTHESIS MONOOXYGENASE COQ6, MITOCHONDRIAL"/>
    <property type="match status" value="1"/>
</dbReference>
<dbReference type="InterPro" id="IPR002938">
    <property type="entry name" value="FAD-bd"/>
</dbReference>
<dbReference type="InterPro" id="IPR051205">
    <property type="entry name" value="UbiH/COQ6_monooxygenase"/>
</dbReference>
<evidence type="ECO:0000259" key="8">
    <source>
        <dbReference type="Pfam" id="PF01494"/>
    </source>
</evidence>
<proteinExistence type="inferred from homology"/>
<evidence type="ECO:0000313" key="9">
    <source>
        <dbReference type="EMBL" id="SES89219.1"/>
    </source>
</evidence>
<organism evidence="9 10">
    <name type="scientific">Paracoccus homiensis</name>
    <dbReference type="NCBI Taxonomy" id="364199"/>
    <lineage>
        <taxon>Bacteria</taxon>
        <taxon>Pseudomonadati</taxon>
        <taxon>Pseudomonadota</taxon>
        <taxon>Alphaproteobacteria</taxon>
        <taxon>Rhodobacterales</taxon>
        <taxon>Paracoccaceae</taxon>
        <taxon>Paracoccus</taxon>
    </lineage>
</organism>
<evidence type="ECO:0000256" key="4">
    <source>
        <dbReference type="ARBA" id="ARBA00022630"/>
    </source>
</evidence>
<protein>
    <submittedName>
        <fullName evidence="9">2-octaprenyl-6-methoxyphenol hydroxylase</fullName>
    </submittedName>
</protein>
<dbReference type="PANTHER" id="PTHR43876:SF7">
    <property type="entry name" value="UBIQUINONE BIOSYNTHESIS MONOOXYGENASE COQ6, MITOCHONDRIAL"/>
    <property type="match status" value="1"/>
</dbReference>
<dbReference type="GO" id="GO:0006744">
    <property type="term" value="P:ubiquinone biosynthetic process"/>
    <property type="evidence" value="ECO:0007669"/>
    <property type="project" value="UniProtKB-UniPathway"/>
</dbReference>
<dbReference type="GO" id="GO:0016705">
    <property type="term" value="F:oxidoreductase activity, acting on paired donors, with incorporation or reduction of molecular oxygen"/>
    <property type="evidence" value="ECO:0007669"/>
    <property type="project" value="InterPro"/>
</dbReference>
<keyword evidence="6" id="KW-0560">Oxidoreductase</keyword>
<dbReference type="EMBL" id="FOHO01000002">
    <property type="protein sequence ID" value="SES89219.1"/>
    <property type="molecule type" value="Genomic_DNA"/>
</dbReference>
<dbReference type="NCBIfam" id="TIGR01988">
    <property type="entry name" value="Ubi-OHases"/>
    <property type="match status" value="1"/>
</dbReference>
<dbReference type="Proteomes" id="UP000199180">
    <property type="component" value="Unassembled WGS sequence"/>
</dbReference>
<evidence type="ECO:0000313" key="10">
    <source>
        <dbReference type="Proteomes" id="UP000199180"/>
    </source>
</evidence>
<comment type="pathway">
    <text evidence="2">Cofactor biosynthesis; ubiquinone biosynthesis.</text>
</comment>
<dbReference type="OrthoDB" id="9796623at2"/>
<dbReference type="UniPathway" id="UPA00232"/>
<gene>
    <name evidence="9" type="ORF">SAMN04489858_102113</name>
</gene>
<evidence type="ECO:0000256" key="7">
    <source>
        <dbReference type="ARBA" id="ARBA00023033"/>
    </source>
</evidence>
<dbReference type="Gene3D" id="3.50.50.60">
    <property type="entry name" value="FAD/NAD(P)-binding domain"/>
    <property type="match status" value="2"/>
</dbReference>
<evidence type="ECO:0000256" key="5">
    <source>
        <dbReference type="ARBA" id="ARBA00022827"/>
    </source>
</evidence>
<keyword evidence="4" id="KW-0285">Flavoprotein</keyword>
<dbReference type="Pfam" id="PF01494">
    <property type="entry name" value="FAD_binding_3"/>
    <property type="match status" value="1"/>
</dbReference>
<dbReference type="InterPro" id="IPR010971">
    <property type="entry name" value="UbiH/COQ6"/>
</dbReference>
<dbReference type="PRINTS" id="PR00420">
    <property type="entry name" value="RNGMNOXGNASE"/>
</dbReference>
<name>A0A1I0A4X2_9RHOB</name>
<dbReference type="GO" id="GO:0071949">
    <property type="term" value="F:FAD binding"/>
    <property type="evidence" value="ECO:0007669"/>
    <property type="project" value="InterPro"/>
</dbReference>
<evidence type="ECO:0000256" key="6">
    <source>
        <dbReference type="ARBA" id="ARBA00023002"/>
    </source>
</evidence>
<keyword evidence="10" id="KW-1185">Reference proteome</keyword>
<keyword evidence="5" id="KW-0274">FAD</keyword>
<dbReference type="AlphaFoldDB" id="A0A1I0A4X2"/>
<reference evidence="9 10" key="1">
    <citation type="submission" date="2016-10" db="EMBL/GenBank/DDBJ databases">
        <authorList>
            <person name="de Groot N.N."/>
        </authorList>
    </citation>
    <scope>NUCLEOTIDE SEQUENCE [LARGE SCALE GENOMIC DNA]</scope>
    <source>
        <strain evidence="9 10">DSM 17862</strain>
    </source>
</reference>
<sequence>MAFRGQGRQNDRGIAKGRVVTGGVEDIDVLISGGGIAGLVAAAAFGSEGYATLCVDPAPPVTEESHQGADLRTTAFLQPSVRLFQDIGLWDRLFPHATALQVMRIVDAGGATPQPRLTRDFDAAEIGDAPFGWNLPNWRLRREITARLDQLQTVRFLPGRGTRDVTARDEGALVTLDDGQRFRARLLIGADGRNSPVRQALGIGVRSFRYGQKALAFAVTHDRPHGNVSTEVHRSGGPFTLVPLPDRDGQPSSAVVWMENGREVARLASLPRAEFEAELNARSAGVLGQLSLATQLTQWPIISQIADRFTGPRTALIAEAAHVVPPIGAQGLNMSLADLAMLLDLSRDGLGDAEGLRRFDRARRPEAYARLLGIDALNRTSQAGLRPLRDLRAAALGGLYGIAPVRRMMMRAGLGLR</sequence>
<accession>A0A1I0A4X2</accession>
<feature type="domain" description="FAD-binding" evidence="8">
    <location>
        <begin position="27"/>
        <end position="366"/>
    </location>
</feature>
<dbReference type="InterPro" id="IPR036188">
    <property type="entry name" value="FAD/NAD-bd_sf"/>
</dbReference>
<evidence type="ECO:0000256" key="3">
    <source>
        <dbReference type="ARBA" id="ARBA00005349"/>
    </source>
</evidence>
<comment type="cofactor">
    <cofactor evidence="1">
        <name>FAD</name>
        <dbReference type="ChEBI" id="CHEBI:57692"/>
    </cofactor>
</comment>
<evidence type="ECO:0000256" key="2">
    <source>
        <dbReference type="ARBA" id="ARBA00004749"/>
    </source>
</evidence>
<keyword evidence="7" id="KW-0503">Monooxygenase</keyword>
<evidence type="ECO:0000256" key="1">
    <source>
        <dbReference type="ARBA" id="ARBA00001974"/>
    </source>
</evidence>